<dbReference type="AlphaFoldDB" id="A0A561SXS4"/>
<dbReference type="GO" id="GO:0022857">
    <property type="term" value="F:transmembrane transporter activity"/>
    <property type="evidence" value="ECO:0007669"/>
    <property type="project" value="InterPro"/>
</dbReference>
<keyword evidence="10" id="KW-1185">Reference proteome</keyword>
<sequence>MTDISNHRGDRGSWARRSRLEAGVQTSYAVPRASRRHGRGFWLIAYLFTVTMASSTLPTPLYPLYQREDGFGALMVTVVFAVYAVGVLAALFLGGHVSDWVGRRRMLALGLLAGIASGVTFIVSTALPALVAGRVLSGVSVGLVTATATAHLADLNGRARPGQGLRRAEVVATAANLGGLGLGPLISGLLAEFSSSPLRVPYVVSVLLLAIGLAALAVVPETVRRPDPLPAYRPQRTGVAPEHRSTFVGAATASVVAFAVFGLFTSLAPIVMTTLFHSGSRVMAGLAALLAFGSAAAAQIPLHRVAARRQLTIGLAVMAAGVVVLVLAVHLGLLALFLAGGAVAGAGAGITFKGSMSTVLATAAANQRGETAAALFLFAYVGLTVPVLGLGFAAQSLPVTVALYAFAAALLLALAFAAWRIVTARSATAMMDA</sequence>
<evidence type="ECO:0000256" key="2">
    <source>
        <dbReference type="ARBA" id="ARBA00022448"/>
    </source>
</evidence>
<feature type="transmembrane region" description="Helical" evidence="7">
    <location>
        <begin position="344"/>
        <end position="365"/>
    </location>
</feature>
<evidence type="ECO:0000256" key="6">
    <source>
        <dbReference type="ARBA" id="ARBA00023136"/>
    </source>
</evidence>
<dbReference type="GO" id="GO:0005886">
    <property type="term" value="C:plasma membrane"/>
    <property type="evidence" value="ECO:0007669"/>
    <property type="project" value="UniProtKB-SubCell"/>
</dbReference>
<feature type="domain" description="Major facilitator superfamily (MFS) profile" evidence="8">
    <location>
        <begin position="39"/>
        <end position="425"/>
    </location>
</feature>
<reference evidence="9 10" key="1">
    <citation type="submission" date="2019-06" db="EMBL/GenBank/DDBJ databases">
        <title>Sequencing the genomes of 1000 actinobacteria strains.</title>
        <authorList>
            <person name="Klenk H.-P."/>
        </authorList>
    </citation>
    <scope>NUCLEOTIDE SEQUENCE [LARGE SCALE GENOMIC DNA]</scope>
    <source>
        <strain evidence="9 10">DSM 45671</strain>
    </source>
</reference>
<gene>
    <name evidence="9" type="ORF">FHX44_115591</name>
</gene>
<dbReference type="Gene3D" id="1.20.1250.20">
    <property type="entry name" value="MFS general substrate transporter like domains"/>
    <property type="match status" value="1"/>
</dbReference>
<keyword evidence="5 7" id="KW-1133">Transmembrane helix</keyword>
<dbReference type="InterPro" id="IPR020846">
    <property type="entry name" value="MFS_dom"/>
</dbReference>
<proteinExistence type="predicted"/>
<accession>A0A561SXS4</accession>
<dbReference type="EMBL" id="VIWU01000001">
    <property type="protein sequence ID" value="TWF79657.1"/>
    <property type="molecule type" value="Genomic_DNA"/>
</dbReference>
<comment type="subcellular location">
    <subcellularLocation>
        <location evidence="1">Cell membrane</location>
        <topology evidence="1">Multi-pass membrane protein</topology>
    </subcellularLocation>
</comment>
<dbReference type="PROSITE" id="PS50850">
    <property type="entry name" value="MFS"/>
    <property type="match status" value="1"/>
</dbReference>
<evidence type="ECO:0000256" key="1">
    <source>
        <dbReference type="ARBA" id="ARBA00004651"/>
    </source>
</evidence>
<feature type="transmembrane region" description="Helical" evidence="7">
    <location>
        <begin position="372"/>
        <end position="395"/>
    </location>
</feature>
<dbReference type="InterPro" id="IPR036259">
    <property type="entry name" value="MFS_trans_sf"/>
</dbReference>
<feature type="transmembrane region" description="Helical" evidence="7">
    <location>
        <begin position="401"/>
        <end position="422"/>
    </location>
</feature>
<dbReference type="Pfam" id="PF07690">
    <property type="entry name" value="MFS_1"/>
    <property type="match status" value="1"/>
</dbReference>
<organism evidence="9 10">
    <name type="scientific">Pseudonocardia hierapolitana</name>
    <dbReference type="NCBI Taxonomy" id="1128676"/>
    <lineage>
        <taxon>Bacteria</taxon>
        <taxon>Bacillati</taxon>
        <taxon>Actinomycetota</taxon>
        <taxon>Actinomycetes</taxon>
        <taxon>Pseudonocardiales</taxon>
        <taxon>Pseudonocardiaceae</taxon>
        <taxon>Pseudonocardia</taxon>
    </lineage>
</organism>
<protein>
    <submittedName>
        <fullName evidence="9">Putative MFS family arabinose efflux permease</fullName>
    </submittedName>
</protein>
<dbReference type="PANTHER" id="PTHR23517">
    <property type="entry name" value="RESISTANCE PROTEIN MDTM, PUTATIVE-RELATED-RELATED"/>
    <property type="match status" value="1"/>
</dbReference>
<feature type="transmembrane region" description="Helical" evidence="7">
    <location>
        <begin position="135"/>
        <end position="156"/>
    </location>
</feature>
<keyword evidence="2" id="KW-0813">Transport</keyword>
<comment type="caution">
    <text evidence="9">The sequence shown here is derived from an EMBL/GenBank/DDBJ whole genome shotgun (WGS) entry which is preliminary data.</text>
</comment>
<feature type="transmembrane region" description="Helical" evidence="7">
    <location>
        <begin position="71"/>
        <end position="94"/>
    </location>
</feature>
<evidence type="ECO:0000256" key="4">
    <source>
        <dbReference type="ARBA" id="ARBA00022692"/>
    </source>
</evidence>
<evidence type="ECO:0000256" key="5">
    <source>
        <dbReference type="ARBA" id="ARBA00022989"/>
    </source>
</evidence>
<dbReference type="Proteomes" id="UP000321261">
    <property type="component" value="Unassembled WGS sequence"/>
</dbReference>
<feature type="transmembrane region" description="Helical" evidence="7">
    <location>
        <begin position="314"/>
        <end position="338"/>
    </location>
</feature>
<feature type="transmembrane region" description="Helical" evidence="7">
    <location>
        <begin position="41"/>
        <end position="65"/>
    </location>
</feature>
<dbReference type="SUPFAM" id="SSF103473">
    <property type="entry name" value="MFS general substrate transporter"/>
    <property type="match status" value="1"/>
</dbReference>
<feature type="transmembrane region" description="Helical" evidence="7">
    <location>
        <begin position="106"/>
        <end position="129"/>
    </location>
</feature>
<feature type="transmembrane region" description="Helical" evidence="7">
    <location>
        <begin position="282"/>
        <end position="302"/>
    </location>
</feature>
<feature type="transmembrane region" description="Helical" evidence="7">
    <location>
        <begin position="168"/>
        <end position="190"/>
    </location>
</feature>
<dbReference type="InterPro" id="IPR050171">
    <property type="entry name" value="MFS_Transporters"/>
</dbReference>
<dbReference type="PANTHER" id="PTHR23517:SF13">
    <property type="entry name" value="MAJOR FACILITATOR SUPERFAMILY MFS_1"/>
    <property type="match status" value="1"/>
</dbReference>
<keyword evidence="4 7" id="KW-0812">Transmembrane</keyword>
<evidence type="ECO:0000256" key="3">
    <source>
        <dbReference type="ARBA" id="ARBA00022475"/>
    </source>
</evidence>
<evidence type="ECO:0000313" key="10">
    <source>
        <dbReference type="Proteomes" id="UP000321261"/>
    </source>
</evidence>
<evidence type="ECO:0000259" key="8">
    <source>
        <dbReference type="PROSITE" id="PS50850"/>
    </source>
</evidence>
<feature type="transmembrane region" description="Helical" evidence="7">
    <location>
        <begin position="244"/>
        <end position="270"/>
    </location>
</feature>
<keyword evidence="6 7" id="KW-0472">Membrane</keyword>
<evidence type="ECO:0000313" key="9">
    <source>
        <dbReference type="EMBL" id="TWF79657.1"/>
    </source>
</evidence>
<dbReference type="InterPro" id="IPR011701">
    <property type="entry name" value="MFS"/>
</dbReference>
<keyword evidence="3" id="KW-1003">Cell membrane</keyword>
<feature type="transmembrane region" description="Helical" evidence="7">
    <location>
        <begin position="202"/>
        <end position="223"/>
    </location>
</feature>
<evidence type="ECO:0000256" key="7">
    <source>
        <dbReference type="SAM" id="Phobius"/>
    </source>
</evidence>
<dbReference type="OrthoDB" id="3177957at2"/>
<name>A0A561SXS4_9PSEU</name>